<dbReference type="Proteomes" id="UP000256952">
    <property type="component" value="Plasmid CBM2613_p"/>
</dbReference>
<evidence type="ECO:0000313" key="2">
    <source>
        <dbReference type="EMBL" id="SPD48904.1"/>
    </source>
</evidence>
<dbReference type="EMBL" id="LT976981">
    <property type="protein sequence ID" value="SOZ74901.1"/>
    <property type="molecule type" value="Genomic_DNA"/>
</dbReference>
<evidence type="ECO:0000313" key="1">
    <source>
        <dbReference type="EMBL" id="SOZ74901.1"/>
    </source>
</evidence>
<name>A0A375HA63_9BURK</name>
<dbReference type="AlphaFoldDB" id="A0A375HA63"/>
<reference evidence="1" key="1">
    <citation type="submission" date="2018-01" db="EMBL/GenBank/DDBJ databases">
        <authorList>
            <person name="Clerissi C."/>
        </authorList>
    </citation>
    <scope>NUCLEOTIDE SEQUENCE</scope>
    <source>
        <strain evidence="1">Cupriavidus taiwanensis STM 8556</strain>
        <plasmid evidence="1">CBM2613_p</plasmid>
    </source>
</reference>
<protein>
    <submittedName>
        <fullName evidence="2">Uncharacterized protein</fullName>
    </submittedName>
</protein>
<evidence type="ECO:0000313" key="3">
    <source>
        <dbReference type="Proteomes" id="UP000256952"/>
    </source>
</evidence>
<geneLocation type="plasmid" evidence="3">
    <name>cbm2613_p</name>
</geneLocation>
<geneLocation type="plasmid" evidence="1">
    <name>CBM2613_p</name>
</geneLocation>
<organism evidence="2">
    <name type="scientific">Cupriavidus taiwanensis</name>
    <dbReference type="NCBI Taxonomy" id="164546"/>
    <lineage>
        <taxon>Bacteria</taxon>
        <taxon>Pseudomonadati</taxon>
        <taxon>Pseudomonadota</taxon>
        <taxon>Betaproteobacteria</taxon>
        <taxon>Burkholderiales</taxon>
        <taxon>Burkholderiaceae</taxon>
        <taxon>Cupriavidus</taxon>
    </lineage>
</organism>
<sequence>MVSLSRALMRTAIGDLTVLASDVAHGESIKGRVLLKEGRITVGIHDQASWGFKTNDCLKKRKADGAIAKIMSKYGFTSAETVPERVTARSLCRVFTAEGINCEFLSSSGRNIRRL</sequence>
<keyword evidence="2" id="KW-0614">Plasmid</keyword>
<dbReference type="EMBL" id="LT984809">
    <property type="protein sequence ID" value="SPD48904.1"/>
    <property type="molecule type" value="Genomic_DNA"/>
</dbReference>
<reference evidence="2 3" key="2">
    <citation type="submission" date="2018-01" db="EMBL/GenBank/DDBJ databases">
        <authorList>
            <person name="Gaut B.S."/>
            <person name="Morton B.R."/>
            <person name="Clegg M.T."/>
            <person name="Duvall M.R."/>
        </authorList>
    </citation>
    <scope>NUCLEOTIDE SEQUENCE</scope>
    <source>
        <strain evidence="2">Cupriavidus taiwanensis STM 8555</strain>
        <plasmid evidence="2">I</plasmid>
        <plasmid evidence="3">Plasmid cbm2613_p</plasmid>
    </source>
</reference>
<proteinExistence type="predicted"/>
<geneLocation type="plasmid" evidence="2">
    <name>I</name>
</geneLocation>
<accession>A0A375HA63</accession>
<gene>
    <name evidence="2" type="ORF">CBM2612_P0249</name>
    <name evidence="1" type="ORF">CBM2613_P70005</name>
</gene>